<dbReference type="InterPro" id="IPR015943">
    <property type="entry name" value="WD40/YVTN_repeat-like_dom_sf"/>
</dbReference>
<feature type="region of interest" description="Disordered" evidence="8">
    <location>
        <begin position="29"/>
        <end position="52"/>
    </location>
</feature>
<dbReference type="InterPro" id="IPR029069">
    <property type="entry name" value="HotDog_dom_sf"/>
</dbReference>
<dbReference type="CDD" id="cd03442">
    <property type="entry name" value="BFIT_BACH"/>
    <property type="match status" value="2"/>
</dbReference>
<evidence type="ECO:0000313" key="11">
    <source>
        <dbReference type="Proteomes" id="UP000327013"/>
    </source>
</evidence>
<dbReference type="OrthoDB" id="331699at2759"/>
<dbReference type="CDD" id="cd00200">
    <property type="entry name" value="WD40"/>
    <property type="match status" value="1"/>
</dbReference>
<dbReference type="FunFam" id="3.10.129.10:FF:000032">
    <property type="entry name" value="Acyl-CoA thioester hydrolase"/>
    <property type="match status" value="1"/>
</dbReference>
<dbReference type="SUPFAM" id="SSF50978">
    <property type="entry name" value="WD40 repeat-like"/>
    <property type="match status" value="1"/>
</dbReference>
<sequence>MPPQLCCLAEEATDAYSPTALNVRLPVHSARKEKDAPNEDNHSGNDPPDSIDHIQGINDIFAAALRTDSPINDTGTTSSRSTRRSKLHMIKKRFSRDASSLNMGIETDHVRKKPSAKLTSSLDRLHIIPSDTDILTSRTASQGGYDRDARLLDDRTLSASALQIPSARSLAPLASHPLDREALPSIPQNMDAFSRSSPLSTAAPRLPSISSESMSIHWPITPLPHRRAVSQGSDIASAVDELFPEPVPDVTPKELQQNPAVIRPESPTSLRVVESSPQLGLVAKDSIKLSNSPIRVAAKSLTEDTTPTRLPGAWPTDCESPPKAMEESASTSQRHGSKPPQQPLDGALYAQPEANCSNSSLHLYTMRISQHLRSLSNFSTDSSSIPPMNGYHSRMQSDVTSVVPEGQKDVKRNHSASQEIVTRFSDNVLDSEHAGIDPAIKCSPQSATRKHEKTVLALNGIVNMKIDCEIPFGPSHLKHTDEKGANAKQGKSSRAYDGPADTLLTTSDTRGLKSNSATIPRKSVSENYDDAADIWGRALGAYAEEAAESKRRNRSASASSRSKWILAIQEMSRRPSLSARRPSTTSTKSGIIGPNLELKHLETQHSFDRIVLGDAESSQRNAEDSLILLGAPHNRRRSKSQSEACCTNLEPAKSPLKLLPTNEQPAASGPRITITDTDLESADDKALARYRSGSSLAAWSKYPSHTRHERSFSAGILDKVFAKDFAYSDTPDNEESDDAREERSITKRPKSSGKGRRKRFFADIPKLFKPHSPAFLKSGRGHRSSIATGGDVDFPELELIAGGGRPHTTPHSGFRRSIDIFDTGSPHPRRKSTLAVDPTENLVALSEHPLQTRADGSAFSDTSYDIGTDWPDVYHDVIGAPTTTSTCSRNASEHNGRELAKGSSEDSGTLLLLGTSSLRSVSPGTKSLPPTFAGRGEDDDTDVRIEKKQRVRKSFCAQPMRRSTQDLLTRLDLEEGAELARALRTAEEYNIRRIVLGLARRLRRGVRRLHARATARRSWCGRGTEMLNDGAIHGVLVLRLGLCRRACGAGHGLKHLVDNGRVPLGCLSVVVGGREREDGSAGVSGDGLQLRRGDRRFCGGSRHDFDPWTGSTPLRTMASHGSPTKAFPVTISALATCTPSSTARAWFTAPHPYLPLLASASSDKTVRVYSLTSFTLISTISGGHKRSVRTCAWKPGVTGDAESVLATGSFDASAGIWKADNGRTRVGGAALQAVEEGEDATDAEEAFQFAVILEGHESEIKSVAWSCNGNFLATCSRDKSVWIWEALDDAPGQGAMNMGDGGDDEDNYETVAVLQEHEGDVKCVAWHPTDEGCLASGSYDDMVRIWREDADGEWGCVGVGNGHEGTVWCVAWEPEASADPTVATTNGDEGEAVSGPRIISCSDDLTVRLWRRKPKAKPKLPTGPRMPSIIRSSSDEEVWYEDSRLPQRHGRAIYAVAWSKVSRRVATAGSDGRIVVYEERQTSGAGDATPMSIDGQEGEEEGRPRPNSEWDVVSELEASHGMTGPVLSFNMSLVGSVLRGLSKGRVPQPFPRSILRCLETSTASQTRPFHATRAQATDGVFRDLSDNRLPMPWIEAMKRQQEGTMEEALPKSKKDRDLTPKKMSDSYHRVVLPLAQDPWLSDTYLNSSGHIRLGAIFMDLDAFSGIVAYKHTGDGVTTVTAALDRITIDHPLTEICDLEYSGQVTYATGRSSMEITCKVARARPEGEPSRKEDVLLTCTFTMVSLDPETKKAVPIPALLAETEEEKAIYKTGEARSIAKKKMSKLSLLEHEPNDPESALIHKIWLKQLAYHDPHNSLRQPENVIPMSKTRLQTAAIMQPQYRNRHQFMIFGGFLLKQTFELAFCCAASFSHARPTFISADPCTFRNPVPVGSVLYLTATVAYTDPPLVDEDGVDLSTGSKDTKNKKPMTRLQIRVDSKVRDVEHGSARPTGRFNYTFAVEKDVKVLPQTYEEYMIYLDSRRSVEQEDSDMGAQNGQTARDFSGIVQDVKVTDASALCSCPSACISGDTCAHGLMPPWNSTGVALYMSVSTGPGFTALTVQRAASSRAQVRQHGLQQLDGAQHVGLVLPPEDVRGNGLERVVACDARVVDHNVNGLAWKRGGRGVYNGGACTVGADGGFGNGTLDAVLRFEVFGQGFGARGRRVGRVVEDDIAAFAREVLRDCGSDAYTVSVEVVGMLGMLRVWENVGKEDGDKRDNQNWRVECPSNDINYPLGGTWPEAK</sequence>
<keyword evidence="3" id="KW-0677">Repeat</keyword>
<dbReference type="PROSITE" id="PS51770">
    <property type="entry name" value="HOTDOG_ACOT"/>
    <property type="match status" value="2"/>
</dbReference>
<feature type="region of interest" description="Disordered" evidence="8">
    <location>
        <begin position="573"/>
        <end position="592"/>
    </location>
</feature>
<dbReference type="InterPro" id="IPR001680">
    <property type="entry name" value="WD40_rpt"/>
</dbReference>
<feature type="compositionally biased region" description="Low complexity" evidence="8">
    <location>
        <begin position="574"/>
        <end position="587"/>
    </location>
</feature>
<feature type="region of interest" description="Disordered" evidence="8">
    <location>
        <begin position="883"/>
        <end position="906"/>
    </location>
</feature>
<reference evidence="10 11" key="1">
    <citation type="submission" date="2019-06" db="EMBL/GenBank/DDBJ databases">
        <title>A chromosomal-level reference genome of Carpinus fangiana (Coryloideae, Betulaceae).</title>
        <authorList>
            <person name="Yang X."/>
            <person name="Wang Z."/>
            <person name="Zhang L."/>
            <person name="Hao G."/>
            <person name="Liu J."/>
            <person name="Yang Y."/>
        </authorList>
    </citation>
    <scope>NUCLEOTIDE SEQUENCE [LARGE SCALE GENOMIC DNA]</scope>
    <source>
        <strain evidence="10">Cfa_2016G</strain>
        <tissue evidence="10">Leaf</tissue>
    </source>
</reference>
<dbReference type="GO" id="GO:0016226">
    <property type="term" value="P:iron-sulfur cluster assembly"/>
    <property type="evidence" value="ECO:0007669"/>
    <property type="project" value="UniProtKB-UniRule"/>
</dbReference>
<comment type="similarity">
    <text evidence="1">Belongs to the acyl coenzyme A hydrolase family.</text>
</comment>
<dbReference type="GO" id="GO:0097361">
    <property type="term" value="C:cytosolic [4Fe-4S] assembly targeting complex"/>
    <property type="evidence" value="ECO:0007669"/>
    <property type="project" value="InterPro"/>
</dbReference>
<keyword evidence="5" id="KW-0809">Transit peptide</keyword>
<keyword evidence="2 7" id="KW-0853">WD repeat</keyword>
<dbReference type="InterPro" id="IPR036322">
    <property type="entry name" value="WD40_repeat_dom_sf"/>
</dbReference>
<evidence type="ECO:0000256" key="3">
    <source>
        <dbReference type="ARBA" id="ARBA00022737"/>
    </source>
</evidence>
<evidence type="ECO:0000256" key="1">
    <source>
        <dbReference type="ARBA" id="ARBA00010458"/>
    </source>
</evidence>
<dbReference type="Gene3D" id="2.130.10.10">
    <property type="entry name" value="YVTN repeat-like/Quinoprotein amine dehydrogenase"/>
    <property type="match status" value="1"/>
</dbReference>
<proteinExistence type="inferred from homology"/>
<dbReference type="PROSITE" id="PS50082">
    <property type="entry name" value="WD_REPEATS_2"/>
    <property type="match status" value="2"/>
</dbReference>
<feature type="compositionally biased region" description="Basic residues" evidence="8">
    <location>
        <begin position="746"/>
        <end position="756"/>
    </location>
</feature>
<feature type="region of interest" description="Disordered" evidence="8">
    <location>
        <begin position="728"/>
        <end position="756"/>
    </location>
</feature>
<organism evidence="10 11">
    <name type="scientific">Carpinus fangiana</name>
    <dbReference type="NCBI Taxonomy" id="176857"/>
    <lineage>
        <taxon>Eukaryota</taxon>
        <taxon>Viridiplantae</taxon>
        <taxon>Streptophyta</taxon>
        <taxon>Embryophyta</taxon>
        <taxon>Tracheophyta</taxon>
        <taxon>Spermatophyta</taxon>
        <taxon>Magnoliopsida</taxon>
        <taxon>eudicotyledons</taxon>
        <taxon>Gunneridae</taxon>
        <taxon>Pentapetalae</taxon>
        <taxon>rosids</taxon>
        <taxon>fabids</taxon>
        <taxon>Fagales</taxon>
        <taxon>Betulaceae</taxon>
        <taxon>Carpinus</taxon>
    </lineage>
</organism>
<dbReference type="GO" id="GO:0005739">
    <property type="term" value="C:mitochondrion"/>
    <property type="evidence" value="ECO:0007669"/>
    <property type="project" value="TreeGrafter"/>
</dbReference>
<dbReference type="SUPFAM" id="SSF54637">
    <property type="entry name" value="Thioesterase/thiol ester dehydrase-isomerase"/>
    <property type="match status" value="2"/>
</dbReference>
<dbReference type="GO" id="GO:0006637">
    <property type="term" value="P:acyl-CoA metabolic process"/>
    <property type="evidence" value="ECO:0007669"/>
    <property type="project" value="TreeGrafter"/>
</dbReference>
<dbReference type="Pfam" id="PF00400">
    <property type="entry name" value="WD40"/>
    <property type="match status" value="4"/>
</dbReference>
<dbReference type="SMART" id="SM00320">
    <property type="entry name" value="WD40"/>
    <property type="match status" value="6"/>
</dbReference>
<comment type="caution">
    <text evidence="10">The sequence shown here is derived from an EMBL/GenBank/DDBJ whole genome shotgun (WGS) entry which is preliminary data.</text>
</comment>
<feature type="compositionally biased region" description="Polar residues" evidence="8">
    <location>
        <begin position="503"/>
        <end position="517"/>
    </location>
</feature>
<feature type="region of interest" description="Disordered" evidence="8">
    <location>
        <begin position="655"/>
        <end position="678"/>
    </location>
</feature>
<dbReference type="HAMAP" id="MF_03037">
    <property type="entry name" value="ciao1"/>
    <property type="match status" value="1"/>
</dbReference>
<feature type="repeat" description="WD" evidence="7">
    <location>
        <begin position="1314"/>
        <end position="1346"/>
    </location>
</feature>
<evidence type="ECO:0000256" key="2">
    <source>
        <dbReference type="ARBA" id="ARBA00022574"/>
    </source>
</evidence>
<gene>
    <name evidence="10" type="ORF">FH972_026039</name>
</gene>
<feature type="compositionally biased region" description="Basic and acidic residues" evidence="8">
    <location>
        <begin position="1608"/>
        <end position="1622"/>
    </location>
</feature>
<feature type="compositionally biased region" description="Basic and acidic residues" evidence="8">
    <location>
        <begin position="891"/>
        <end position="904"/>
    </location>
</feature>
<dbReference type="InterPro" id="IPR028608">
    <property type="entry name" value="CIAO1/Cia1"/>
</dbReference>
<feature type="region of interest" description="Disordered" evidence="8">
    <location>
        <begin position="1600"/>
        <end position="1622"/>
    </location>
</feature>
<evidence type="ECO:0000256" key="6">
    <source>
        <dbReference type="HAMAP-Rule" id="MF_03037"/>
    </source>
</evidence>
<feature type="compositionally biased region" description="Basic and acidic residues" evidence="8">
    <location>
        <begin position="30"/>
        <end position="43"/>
    </location>
</feature>
<comment type="similarity">
    <text evidence="6">Belongs to the WD repeat CIA1 family.</text>
</comment>
<comment type="function">
    <text evidence="6">Essential component of the cytosolic iron-sulfur (Fe/S) protein assembly machinery. Required for the maturation of extramitochondrial Fe/S proteins.</text>
</comment>
<feature type="region of interest" description="Disordered" evidence="8">
    <location>
        <begin position="1480"/>
        <end position="1508"/>
    </location>
</feature>
<evidence type="ECO:0000256" key="7">
    <source>
        <dbReference type="PROSITE-ProRule" id="PRU00221"/>
    </source>
</evidence>
<accession>A0A5N6L302</accession>
<evidence type="ECO:0000256" key="5">
    <source>
        <dbReference type="ARBA" id="ARBA00022946"/>
    </source>
</evidence>
<evidence type="ECO:0000313" key="10">
    <source>
        <dbReference type="EMBL" id="KAB8621930.1"/>
    </source>
</evidence>
<evidence type="ECO:0000256" key="4">
    <source>
        <dbReference type="ARBA" id="ARBA00022801"/>
    </source>
</evidence>
<evidence type="ECO:0000256" key="8">
    <source>
        <dbReference type="SAM" id="MobiDB-lite"/>
    </source>
</evidence>
<dbReference type="FunFam" id="3.10.129.10:FF:000038">
    <property type="entry name" value="Acyl-CoA thioester hydrolase"/>
    <property type="match status" value="1"/>
</dbReference>
<evidence type="ECO:0000259" key="9">
    <source>
        <dbReference type="PROSITE" id="PS51770"/>
    </source>
</evidence>
<keyword evidence="11" id="KW-1185">Reference proteome</keyword>
<protein>
    <recommendedName>
        <fullName evidence="6">Probable cytosolic iron-sulfur protein assembly protein CIAO1 homolog</fullName>
    </recommendedName>
</protein>
<feature type="region of interest" description="Disordered" evidence="8">
    <location>
        <begin position="300"/>
        <end position="347"/>
    </location>
</feature>
<feature type="region of interest" description="Disordered" evidence="8">
    <location>
        <begin position="919"/>
        <end position="939"/>
    </location>
</feature>
<dbReference type="PANTHER" id="PTHR12655:SF0">
    <property type="entry name" value="ACYL-COENZYME A THIOESTERASE 9, MITOCHONDRIAL"/>
    <property type="match status" value="1"/>
</dbReference>
<feature type="repeat" description="WD" evidence="7">
    <location>
        <begin position="1253"/>
        <end position="1285"/>
    </location>
</feature>
<dbReference type="InterPro" id="IPR033120">
    <property type="entry name" value="HOTDOG_ACOT"/>
</dbReference>
<dbReference type="PANTHER" id="PTHR12655">
    <property type="entry name" value="ACYL-COA THIOESTERASE"/>
    <property type="match status" value="1"/>
</dbReference>
<feature type="domain" description="HotDog ACOT-type" evidence="9">
    <location>
        <begin position="1630"/>
        <end position="1748"/>
    </location>
</feature>
<dbReference type="PROSITE" id="PS50294">
    <property type="entry name" value="WD_REPEATS_REGION"/>
    <property type="match status" value="2"/>
</dbReference>
<feature type="region of interest" description="Disordered" evidence="8">
    <location>
        <begin position="68"/>
        <end position="87"/>
    </location>
</feature>
<feature type="region of interest" description="Disordered" evidence="8">
    <location>
        <begin position="479"/>
        <end position="517"/>
    </location>
</feature>
<name>A0A5N6L302_9ROSI</name>
<dbReference type="GO" id="GO:0047617">
    <property type="term" value="F:fatty acyl-CoA hydrolase activity"/>
    <property type="evidence" value="ECO:0007669"/>
    <property type="project" value="TreeGrafter"/>
</dbReference>
<dbReference type="Proteomes" id="UP000327013">
    <property type="component" value="Unassembled WGS sequence"/>
</dbReference>
<dbReference type="EMBL" id="VIBQ01000075">
    <property type="protein sequence ID" value="KAB8621930.1"/>
    <property type="molecule type" value="Genomic_DNA"/>
</dbReference>
<keyword evidence="4" id="KW-0378">Hydrolase</keyword>
<dbReference type="Gene3D" id="3.10.129.10">
    <property type="entry name" value="Hotdog Thioesterase"/>
    <property type="match status" value="2"/>
</dbReference>
<feature type="domain" description="HotDog ACOT-type" evidence="9">
    <location>
        <begin position="1827"/>
        <end position="1963"/>
    </location>
</feature>